<dbReference type="Proteomes" id="UP000478183">
    <property type="component" value="Unassembled WGS sequence"/>
</dbReference>
<dbReference type="GO" id="GO:0016740">
    <property type="term" value="F:transferase activity"/>
    <property type="evidence" value="ECO:0007669"/>
    <property type="project" value="UniProtKB-KW"/>
</dbReference>
<dbReference type="PANTHER" id="PTHR42695">
    <property type="entry name" value="GLUTAMINE AMIDOTRANSFERASE YLR126C-RELATED"/>
    <property type="match status" value="1"/>
</dbReference>
<gene>
    <name evidence="2" type="ORF">GL286_11610</name>
</gene>
<dbReference type="Gene3D" id="3.40.50.880">
    <property type="match status" value="1"/>
</dbReference>
<protein>
    <submittedName>
        <fullName evidence="2">Glutamine amidotransferase</fullName>
    </submittedName>
</protein>
<dbReference type="Pfam" id="PF00117">
    <property type="entry name" value="GATase"/>
    <property type="match status" value="1"/>
</dbReference>
<organism evidence="2 3">
    <name type="scientific">Paracoccus aestuariivivens</name>
    <dbReference type="NCBI Taxonomy" id="1820333"/>
    <lineage>
        <taxon>Bacteria</taxon>
        <taxon>Pseudomonadati</taxon>
        <taxon>Pseudomonadota</taxon>
        <taxon>Alphaproteobacteria</taxon>
        <taxon>Rhodobacterales</taxon>
        <taxon>Paracoccaceae</taxon>
        <taxon>Paracoccus</taxon>
    </lineage>
</organism>
<dbReference type="AlphaFoldDB" id="A0A6L6JA02"/>
<reference evidence="2 3" key="1">
    <citation type="submission" date="2019-11" db="EMBL/GenBank/DDBJ databases">
        <authorList>
            <person name="Dong K."/>
        </authorList>
    </citation>
    <scope>NUCLEOTIDE SEQUENCE [LARGE SCALE GENOMIC DNA]</scope>
    <source>
        <strain evidence="2 3">NBRC 111993</strain>
    </source>
</reference>
<evidence type="ECO:0000313" key="2">
    <source>
        <dbReference type="EMBL" id="MTH78376.1"/>
    </source>
</evidence>
<sequence length="233" mass="24973">MKTALAIRHVHFEDLGSFAAPLAEHGYNLRYTTVGDAGFPDFDPLGPDLLIVLGGPVGVYETSAYPFLIDERDRIAARLAQDLPTLGICLGAQLIAAALGSRVFPAGLREIGFAPVRLTEAGRAGPLCHLEDVPVLHWHGDTYDLPDGAVNLASTVQVRQQAFALGPRILGLQFHPEAETGQSFERWLVGHAHEIASAGIDPAALRADATRHGGALTDAARRMFAQWLDDLAT</sequence>
<dbReference type="InterPro" id="IPR029062">
    <property type="entry name" value="Class_I_gatase-like"/>
</dbReference>
<dbReference type="SUPFAM" id="SSF52317">
    <property type="entry name" value="Class I glutamine amidotransferase-like"/>
    <property type="match status" value="1"/>
</dbReference>
<comment type="caution">
    <text evidence="2">The sequence shown here is derived from an EMBL/GenBank/DDBJ whole genome shotgun (WGS) entry which is preliminary data.</text>
</comment>
<name>A0A6L6JA02_9RHOB</name>
<accession>A0A6L6JA02</accession>
<dbReference type="EMBL" id="WMIE01000006">
    <property type="protein sequence ID" value="MTH78376.1"/>
    <property type="molecule type" value="Genomic_DNA"/>
</dbReference>
<dbReference type="InterPro" id="IPR044992">
    <property type="entry name" value="ChyE-like"/>
</dbReference>
<dbReference type="NCBIfam" id="NF005458">
    <property type="entry name" value="PRK07053.1"/>
    <property type="match status" value="1"/>
</dbReference>
<dbReference type="RefSeq" id="WP_155095735.1">
    <property type="nucleotide sequence ID" value="NZ_WMIE01000006.1"/>
</dbReference>
<proteinExistence type="predicted"/>
<evidence type="ECO:0000313" key="3">
    <source>
        <dbReference type="Proteomes" id="UP000478183"/>
    </source>
</evidence>
<dbReference type="PANTHER" id="PTHR42695:SF5">
    <property type="entry name" value="GLUTAMINE AMIDOTRANSFERASE YLR126C-RELATED"/>
    <property type="match status" value="1"/>
</dbReference>
<keyword evidence="2" id="KW-0808">Transferase</keyword>
<dbReference type="CDD" id="cd01741">
    <property type="entry name" value="GATase1_1"/>
    <property type="match status" value="1"/>
</dbReference>
<evidence type="ECO:0000259" key="1">
    <source>
        <dbReference type="Pfam" id="PF00117"/>
    </source>
</evidence>
<keyword evidence="3" id="KW-1185">Reference proteome</keyword>
<dbReference type="OrthoDB" id="9794816at2"/>
<dbReference type="GO" id="GO:0005829">
    <property type="term" value="C:cytosol"/>
    <property type="evidence" value="ECO:0007669"/>
    <property type="project" value="TreeGrafter"/>
</dbReference>
<keyword evidence="2" id="KW-0315">Glutamine amidotransferase</keyword>
<dbReference type="PROSITE" id="PS51273">
    <property type="entry name" value="GATASE_TYPE_1"/>
    <property type="match status" value="1"/>
</dbReference>
<dbReference type="InterPro" id="IPR017926">
    <property type="entry name" value="GATASE"/>
</dbReference>
<feature type="domain" description="Glutamine amidotransferase" evidence="1">
    <location>
        <begin position="45"/>
        <end position="183"/>
    </location>
</feature>